<proteinExistence type="predicted"/>
<dbReference type="Proteomes" id="UP000526625">
    <property type="component" value="Unassembled WGS sequence"/>
</dbReference>
<keyword evidence="2" id="KW-1185">Reference proteome</keyword>
<evidence type="ECO:0000313" key="2">
    <source>
        <dbReference type="Proteomes" id="UP000526625"/>
    </source>
</evidence>
<comment type="caution">
    <text evidence="1">The sequence shown here is derived from an EMBL/GenBank/DDBJ whole genome shotgun (WGS) entry which is preliminary data.</text>
</comment>
<name>A0ABR6R136_RHITR</name>
<evidence type="ECO:0000313" key="1">
    <source>
        <dbReference type="EMBL" id="MBB6492880.1"/>
    </source>
</evidence>
<gene>
    <name evidence="1" type="ORF">GGD45_003288</name>
</gene>
<sequence length="98" mass="11030">MTDPLSKLPMFAADREIAIAIVGKERASMFVKAVIPQLERKGFPRIDPLHDGRPVPLVRKFYEGYFGIKAGFVTAAPDGEERLGDWKKSPHSRRKPQP</sequence>
<reference evidence="1 2" key="1">
    <citation type="submission" date="2020-08" db="EMBL/GenBank/DDBJ databases">
        <title>Genomic Encyclopedia of Type Strains, Phase IV (KMG-V): Genome sequencing to study the core and pangenomes of soil and plant-associated prokaryotes.</title>
        <authorList>
            <person name="Whitman W."/>
        </authorList>
    </citation>
    <scope>NUCLEOTIDE SEQUENCE [LARGE SCALE GENOMIC DNA]</scope>
    <source>
        <strain evidence="1 2">SEMIA 4059</strain>
    </source>
</reference>
<dbReference type="EMBL" id="JACHBF010000008">
    <property type="protein sequence ID" value="MBB6492880.1"/>
    <property type="molecule type" value="Genomic_DNA"/>
</dbReference>
<accession>A0ABR6R136</accession>
<organism evidence="1 2">
    <name type="scientific">Rhizobium tropici</name>
    <dbReference type="NCBI Taxonomy" id="398"/>
    <lineage>
        <taxon>Bacteria</taxon>
        <taxon>Pseudomonadati</taxon>
        <taxon>Pseudomonadota</taxon>
        <taxon>Alphaproteobacteria</taxon>
        <taxon>Hyphomicrobiales</taxon>
        <taxon>Rhizobiaceae</taxon>
        <taxon>Rhizobium/Agrobacterium group</taxon>
        <taxon>Rhizobium</taxon>
    </lineage>
</organism>
<protein>
    <submittedName>
        <fullName evidence="1">Uncharacterized protein</fullName>
    </submittedName>
</protein>
<dbReference type="RefSeq" id="WP_015339759.1">
    <property type="nucleotide sequence ID" value="NZ_JAADZA010000025.1"/>
</dbReference>